<gene>
    <name evidence="1" type="ORF">OR214_03862</name>
</gene>
<sequence>MIVQLGKNDVVRVARANAGLPSSQEETTHVDEEFLAACLRRVAGFHCPCSASTLRTVLLECTSVLVSDEAALLATIDRAIEATYVAGDLLELSQVAVADDMTPGTWVFAAPPSFVSRAEGVFHIFGMGTEDPTPLPSALRTRLRQVGANRLLEAEPGEDTRTMLLDAGFREQSIDVWLKLPKKESPRDYRGCGHALILTAAR</sequence>
<dbReference type="EMBL" id="APMQ01000012">
    <property type="protein sequence ID" value="ENZ76028.1"/>
    <property type="molecule type" value="Genomic_DNA"/>
</dbReference>
<organism evidence="1 2">
    <name type="scientific">Ralstonia pickettii OR214</name>
    <dbReference type="NCBI Taxonomy" id="1264675"/>
    <lineage>
        <taxon>Bacteria</taxon>
        <taxon>Pseudomonadati</taxon>
        <taxon>Pseudomonadota</taxon>
        <taxon>Betaproteobacteria</taxon>
        <taxon>Burkholderiales</taxon>
        <taxon>Burkholderiaceae</taxon>
        <taxon>Ralstonia</taxon>
    </lineage>
</organism>
<dbReference type="Proteomes" id="UP000013280">
    <property type="component" value="Unassembled WGS sequence"/>
</dbReference>
<comment type="caution">
    <text evidence="1">The sequence shown here is derived from an EMBL/GenBank/DDBJ whole genome shotgun (WGS) entry which is preliminary data.</text>
</comment>
<evidence type="ECO:0000313" key="1">
    <source>
        <dbReference type="EMBL" id="ENZ76028.1"/>
    </source>
</evidence>
<proteinExistence type="predicted"/>
<name>R0DR77_RALPI</name>
<evidence type="ECO:0000313" key="2">
    <source>
        <dbReference type="Proteomes" id="UP000013280"/>
    </source>
</evidence>
<dbReference type="AlphaFoldDB" id="R0DR77"/>
<protein>
    <submittedName>
        <fullName evidence="1">Uncharacterized protein</fullName>
    </submittedName>
</protein>
<accession>R0DR77</accession>
<reference evidence="1 2" key="1">
    <citation type="journal article" date="2013" name="Genome Announc.">
        <title>Draft Genome Sequence for Ralstonia sp. Strain OR214, a Bacterium with Potential for Bioremediation.</title>
        <authorList>
            <person name="Utturkar S.M."/>
            <person name="Bollmann A."/>
            <person name="Brzoska R.M."/>
            <person name="Klingeman D.M."/>
            <person name="Epstein S.E."/>
            <person name="Palumbo A.V."/>
            <person name="Brown S.D."/>
        </authorList>
    </citation>
    <scope>NUCLEOTIDE SEQUENCE [LARGE SCALE GENOMIC DNA]</scope>
    <source>
        <strain evidence="1 2">OR214</strain>
    </source>
</reference>